<dbReference type="Proteomes" id="UP000247150">
    <property type="component" value="Unassembled WGS sequence"/>
</dbReference>
<reference evidence="3 4" key="1">
    <citation type="submission" date="2018-05" db="EMBL/GenBank/DDBJ databases">
        <title>Freshwater and sediment microbial communities from various areas in North America, analyzing microbe dynamics in response to fracking.</title>
        <authorList>
            <person name="Lamendella R."/>
        </authorList>
    </citation>
    <scope>NUCLEOTIDE SEQUENCE [LARGE SCALE GENOMIC DNA]</scope>
    <source>
        <strain evidence="3 4">15_TX</strain>
    </source>
</reference>
<sequence length="278" mass="31592">MTANEQLKNYLLENSDTITEKWLSVRRGEDDSSIYSNHMPQKIVKELIDSNHELIRVIANSLSLEHDKNLETWSSEAGERRARIDIGLTRSISQFNVFRDVLWDCLERFFLENKMEIAEAIKLGRKVDTTLDGIIEGFSASYSAYTVKRMRSQQEMIDELSTPIITITDGVAVLPLIGDIDTHRAKKLMEHSLRESSQKEVNCLIVDLSGVLVVDTMVAQELFKIIDALELTGVEVSLTGMMPELAHSIVTLGIRFDHVKMYNNLMQALKEFGIARME</sequence>
<dbReference type="CDD" id="cd07041">
    <property type="entry name" value="STAS_RsbR_RsbS_like"/>
    <property type="match status" value="1"/>
</dbReference>
<evidence type="ECO:0000313" key="3">
    <source>
        <dbReference type="EMBL" id="PWW25783.1"/>
    </source>
</evidence>
<comment type="caution">
    <text evidence="3">The sequence shown here is derived from an EMBL/GenBank/DDBJ whole genome shotgun (WGS) entry which is preliminary data.</text>
</comment>
<keyword evidence="1" id="KW-0597">Phosphoprotein</keyword>
<dbReference type="PANTHER" id="PTHR33745">
    <property type="entry name" value="RSBT ANTAGONIST PROTEIN RSBS-RELATED"/>
    <property type="match status" value="1"/>
</dbReference>
<dbReference type="AlphaFoldDB" id="A0A2V2ZX12"/>
<dbReference type="InterPro" id="IPR051932">
    <property type="entry name" value="Bact_StressResp_Reg"/>
</dbReference>
<dbReference type="Pfam" id="PF14361">
    <property type="entry name" value="RsbRD_N"/>
    <property type="match status" value="1"/>
</dbReference>
<feature type="domain" description="STAS" evidence="2">
    <location>
        <begin position="161"/>
        <end position="272"/>
    </location>
</feature>
<dbReference type="RefSeq" id="WP_110066489.1">
    <property type="nucleotide sequence ID" value="NZ_QGTW01000012.1"/>
</dbReference>
<dbReference type="Gene3D" id="3.30.750.24">
    <property type="entry name" value="STAS domain"/>
    <property type="match status" value="1"/>
</dbReference>
<proteinExistence type="predicted"/>
<name>A0A2V2ZX12_9BACI</name>
<accession>A0A2V2ZX12</accession>
<dbReference type="OrthoDB" id="9800154at2"/>
<dbReference type="InterPro" id="IPR036513">
    <property type="entry name" value="STAS_dom_sf"/>
</dbReference>
<dbReference type="InterPro" id="IPR025751">
    <property type="entry name" value="RsbRD_N_dom"/>
</dbReference>
<dbReference type="Pfam" id="PF01740">
    <property type="entry name" value="STAS"/>
    <property type="match status" value="1"/>
</dbReference>
<organism evidence="3 4">
    <name type="scientific">Cytobacillus oceanisediminis</name>
    <dbReference type="NCBI Taxonomy" id="665099"/>
    <lineage>
        <taxon>Bacteria</taxon>
        <taxon>Bacillati</taxon>
        <taxon>Bacillota</taxon>
        <taxon>Bacilli</taxon>
        <taxon>Bacillales</taxon>
        <taxon>Bacillaceae</taxon>
        <taxon>Cytobacillus</taxon>
    </lineage>
</organism>
<evidence type="ECO:0000259" key="2">
    <source>
        <dbReference type="PROSITE" id="PS50801"/>
    </source>
</evidence>
<evidence type="ECO:0000256" key="1">
    <source>
        <dbReference type="ARBA" id="ARBA00022553"/>
    </source>
</evidence>
<protein>
    <submittedName>
        <fullName evidence="3">RsbT co-antagonist protein RsbR</fullName>
    </submittedName>
</protein>
<dbReference type="PANTHER" id="PTHR33745:SF3">
    <property type="entry name" value="RSBT CO-ANTAGONIST PROTEIN RSBRC"/>
    <property type="match status" value="1"/>
</dbReference>
<evidence type="ECO:0000313" key="4">
    <source>
        <dbReference type="Proteomes" id="UP000247150"/>
    </source>
</evidence>
<dbReference type="EMBL" id="QGTW01000012">
    <property type="protein sequence ID" value="PWW25783.1"/>
    <property type="molecule type" value="Genomic_DNA"/>
</dbReference>
<dbReference type="PROSITE" id="PS50801">
    <property type="entry name" value="STAS"/>
    <property type="match status" value="1"/>
</dbReference>
<gene>
    <name evidence="3" type="ORF">DFO73_11275</name>
</gene>
<dbReference type="InterPro" id="IPR002645">
    <property type="entry name" value="STAS_dom"/>
</dbReference>
<dbReference type="SUPFAM" id="SSF52091">
    <property type="entry name" value="SpoIIaa-like"/>
    <property type="match status" value="1"/>
</dbReference>